<dbReference type="InterPro" id="IPR011606">
    <property type="entry name" value="Brnchd-chn_aa_trnsp_permease"/>
</dbReference>
<evidence type="ECO:0000313" key="10">
    <source>
        <dbReference type="Proteomes" id="UP001195941"/>
    </source>
</evidence>
<dbReference type="Pfam" id="PF03591">
    <property type="entry name" value="AzlC"/>
    <property type="match status" value="1"/>
</dbReference>
<evidence type="ECO:0000256" key="7">
    <source>
        <dbReference type="ARBA" id="ARBA00023136"/>
    </source>
</evidence>
<keyword evidence="6 8" id="KW-1133">Transmembrane helix</keyword>
<protein>
    <submittedName>
        <fullName evidence="9">AzlC family ABC transporter permease</fullName>
    </submittedName>
</protein>
<comment type="caution">
    <text evidence="9">The sequence shown here is derived from an EMBL/GenBank/DDBJ whole genome shotgun (WGS) entry which is preliminary data.</text>
</comment>
<keyword evidence="5 8" id="KW-0812">Transmembrane</keyword>
<keyword evidence="10" id="KW-1185">Reference proteome</keyword>
<dbReference type="PANTHER" id="PTHR34979:SF1">
    <property type="entry name" value="INNER MEMBRANE PROTEIN YGAZ"/>
    <property type="match status" value="1"/>
</dbReference>
<evidence type="ECO:0000256" key="1">
    <source>
        <dbReference type="ARBA" id="ARBA00004651"/>
    </source>
</evidence>
<proteinExistence type="inferred from homology"/>
<feature type="transmembrane region" description="Helical" evidence="8">
    <location>
        <begin position="12"/>
        <end position="32"/>
    </location>
</feature>
<dbReference type="EMBL" id="JADMKU010000027">
    <property type="protein sequence ID" value="MBR9653329.1"/>
    <property type="molecule type" value="Genomic_DNA"/>
</dbReference>
<sequence>MTSEMGRIFRRGFLDCAPFIVIVIPYATLFGVVARDAGLEVYEVMAMSVLVIAGASQFTAVALMQDHAPVLIILMASLAVNLRMAMYSAALAPHLGHLRFWLRGLVAYMMVDQSFALSVRKYETEPEMTRQAKAAYYFGTLVAVAPLWYICTFAGAVIGQAIPPVFSLEFAVPVCFIAMTAPMLRSLPHVVAAFVSVVAAIVLGWMPYNLWLIAAGMLAMMAGAQTEFYLKRKVAR</sequence>
<feature type="transmembrane region" description="Helical" evidence="8">
    <location>
        <begin position="70"/>
        <end position="88"/>
    </location>
</feature>
<name>A0ABS5HWI2_9RHOB</name>
<feature type="transmembrane region" description="Helical" evidence="8">
    <location>
        <begin position="134"/>
        <end position="155"/>
    </location>
</feature>
<keyword evidence="3" id="KW-0813">Transport</keyword>
<evidence type="ECO:0000256" key="8">
    <source>
        <dbReference type="SAM" id="Phobius"/>
    </source>
</evidence>
<dbReference type="Proteomes" id="UP001195941">
    <property type="component" value="Unassembled WGS sequence"/>
</dbReference>
<feature type="transmembrane region" description="Helical" evidence="8">
    <location>
        <begin position="161"/>
        <end position="179"/>
    </location>
</feature>
<evidence type="ECO:0000313" key="9">
    <source>
        <dbReference type="EMBL" id="MBR9653329.1"/>
    </source>
</evidence>
<evidence type="ECO:0000256" key="2">
    <source>
        <dbReference type="ARBA" id="ARBA00010735"/>
    </source>
</evidence>
<evidence type="ECO:0000256" key="3">
    <source>
        <dbReference type="ARBA" id="ARBA00022448"/>
    </source>
</evidence>
<keyword evidence="7 8" id="KW-0472">Membrane</keyword>
<reference evidence="9 10" key="1">
    <citation type="journal article" date="2021" name="Arch. Microbiol.">
        <title>Thalassobius aquimarinus sp. nov., isolated from the Sea of Japan seashore.</title>
        <authorList>
            <person name="Kurilenko V.V."/>
            <person name="Romanenko L.A."/>
            <person name="Chernysheva N.Y."/>
            <person name="Velansky P.V."/>
            <person name="Tekutyeva L.A."/>
            <person name="Isaeva M.P."/>
            <person name="Mikhailov V.V."/>
        </authorList>
    </citation>
    <scope>NUCLEOTIDE SEQUENCE [LARGE SCALE GENOMIC DNA]</scope>
    <source>
        <strain evidence="9 10">KMM 8518</strain>
    </source>
</reference>
<accession>A0ABS5HWI2</accession>
<evidence type="ECO:0000256" key="6">
    <source>
        <dbReference type="ARBA" id="ARBA00022989"/>
    </source>
</evidence>
<comment type="subcellular location">
    <subcellularLocation>
        <location evidence="1">Cell membrane</location>
        <topology evidence="1">Multi-pass membrane protein</topology>
    </subcellularLocation>
</comment>
<dbReference type="PANTHER" id="PTHR34979">
    <property type="entry name" value="INNER MEMBRANE PROTEIN YGAZ"/>
    <property type="match status" value="1"/>
</dbReference>
<organism evidence="9 10">
    <name type="scientific">Thalassovita aquimarina</name>
    <dbReference type="NCBI Taxonomy" id="2785917"/>
    <lineage>
        <taxon>Bacteria</taxon>
        <taxon>Pseudomonadati</taxon>
        <taxon>Pseudomonadota</taxon>
        <taxon>Alphaproteobacteria</taxon>
        <taxon>Rhodobacterales</taxon>
        <taxon>Roseobacteraceae</taxon>
        <taxon>Thalassovita</taxon>
    </lineage>
</organism>
<gene>
    <name evidence="9" type="ORF">IT775_19605</name>
</gene>
<feature type="transmembrane region" description="Helical" evidence="8">
    <location>
        <begin position="186"/>
        <end position="205"/>
    </location>
</feature>
<evidence type="ECO:0000256" key="5">
    <source>
        <dbReference type="ARBA" id="ARBA00022692"/>
    </source>
</evidence>
<evidence type="ECO:0000256" key="4">
    <source>
        <dbReference type="ARBA" id="ARBA00022475"/>
    </source>
</evidence>
<keyword evidence="4" id="KW-1003">Cell membrane</keyword>
<comment type="similarity">
    <text evidence="2">Belongs to the AzlC family.</text>
</comment>
<feature type="transmembrane region" description="Helical" evidence="8">
    <location>
        <begin position="44"/>
        <end position="63"/>
    </location>
</feature>